<accession>A0A1H2TIK4</accession>
<evidence type="ECO:0000313" key="3">
    <source>
        <dbReference type="Proteomes" id="UP000198539"/>
    </source>
</evidence>
<feature type="region of interest" description="Disordered" evidence="1">
    <location>
        <begin position="162"/>
        <end position="191"/>
    </location>
</feature>
<proteinExistence type="predicted"/>
<gene>
    <name evidence="2" type="ORF">SAMN04488238_10270</name>
</gene>
<protein>
    <submittedName>
        <fullName evidence="2">Uncharacterized protein</fullName>
    </submittedName>
</protein>
<reference evidence="2 3" key="1">
    <citation type="submission" date="2016-10" db="EMBL/GenBank/DDBJ databases">
        <authorList>
            <person name="de Groot N.N."/>
        </authorList>
    </citation>
    <scope>NUCLEOTIDE SEQUENCE [LARGE SCALE GENOMIC DNA]</scope>
    <source>
        <strain evidence="2 3">CGMCC 1.8894</strain>
    </source>
</reference>
<organism evidence="2 3">
    <name type="scientific">Roseicitreum antarcticum</name>
    <dbReference type="NCBI Taxonomy" id="564137"/>
    <lineage>
        <taxon>Bacteria</taxon>
        <taxon>Pseudomonadati</taxon>
        <taxon>Pseudomonadota</taxon>
        <taxon>Alphaproteobacteria</taxon>
        <taxon>Rhodobacterales</taxon>
        <taxon>Paracoccaceae</taxon>
        <taxon>Roseicitreum</taxon>
    </lineage>
</organism>
<evidence type="ECO:0000313" key="2">
    <source>
        <dbReference type="EMBL" id="SDW43751.1"/>
    </source>
</evidence>
<sequence>MHPIGVRTHAAAAKRCGPPLKGPTVLAVGVTSARSGDSFLDRTKAMAAPTRPNGGEGTMPASVLCVHPRSHDAANNFLTRDVILAQVRGHLSVMHHDNRICAPEYVLKLLAHIQYSQFLFPQPFNDLTHAVGLPPAPAGLCQANKEICDSCVLAGRASDFGDNRSHGTQKARHPNTMIRPRSPSAVSDLSRNPAPVPLQEPVAGSHATGITLWSMNFSAGEQPHSLGSGLFEEITASPGASAQHQAPRDRGDHHGAGRNVAVLRICD</sequence>
<dbReference type="Proteomes" id="UP000198539">
    <property type="component" value="Unassembled WGS sequence"/>
</dbReference>
<dbReference type="AlphaFoldDB" id="A0A1H2TIK4"/>
<keyword evidence="3" id="KW-1185">Reference proteome</keyword>
<name>A0A1H2TIK4_9RHOB</name>
<dbReference type="EMBL" id="FNOM01000002">
    <property type="protein sequence ID" value="SDW43751.1"/>
    <property type="molecule type" value="Genomic_DNA"/>
</dbReference>
<evidence type="ECO:0000256" key="1">
    <source>
        <dbReference type="SAM" id="MobiDB-lite"/>
    </source>
</evidence>
<dbReference type="STRING" id="564137.SAMN04488238_10270"/>